<dbReference type="PANTHER" id="PTHR11645:SF0">
    <property type="entry name" value="PYRROLINE-5-CARBOXYLATE REDUCTASE 3"/>
    <property type="match status" value="1"/>
</dbReference>
<keyword evidence="4" id="KW-0028">Amino-acid biosynthesis</keyword>
<protein>
    <recommendedName>
        <fullName evidence="4 5">Pyrroline-5-carboxylate reductase</fullName>
        <shortName evidence="4">P5C reductase</shortName>
        <shortName evidence="4">P5CR</shortName>
        <ecNumber evidence="4 5">1.5.1.2</ecNumber>
    </recommendedName>
    <alternativeName>
        <fullName evidence="4">PCA reductase</fullName>
    </alternativeName>
</protein>
<dbReference type="UniPathway" id="UPA00098">
    <property type="reaction ID" value="UER00361"/>
</dbReference>
<dbReference type="RefSeq" id="WP_183199475.1">
    <property type="nucleotide sequence ID" value="NZ_JACIEK010000003.1"/>
</dbReference>
<dbReference type="InterPro" id="IPR029036">
    <property type="entry name" value="P5CR_dimer"/>
</dbReference>
<feature type="binding site" evidence="6">
    <location>
        <begin position="75"/>
        <end position="78"/>
    </location>
    <ligand>
        <name>NADP(+)</name>
        <dbReference type="ChEBI" id="CHEBI:58349"/>
    </ligand>
</feature>
<dbReference type="FunFam" id="1.10.3730.10:FF:000001">
    <property type="entry name" value="Pyrroline-5-carboxylate reductase"/>
    <property type="match status" value="1"/>
</dbReference>
<dbReference type="SUPFAM" id="SSF48179">
    <property type="entry name" value="6-phosphogluconate dehydrogenase C-terminal domain-like"/>
    <property type="match status" value="1"/>
</dbReference>
<sequence length="278" mass="28595">MPAVGQSASVGRLLLLGGGNMGGAMLRGWMAEGLDPATVTVVDPRPSETLAPAFAAGVRHEASIPAQPHDVVILAVKPQMMREAIGALTAAMAPDTLVISIAAGITVAFLEEHLGRRPVVRAMPNTPALIGRGITGAFGNALVGGVQRATTTALLKASGPVEWVHSEAEIDMVTAVSGSGPAYVFLMAEALAEAGVALGLEPALAMRLARHTMAGAGELMIRSDDEPAQLRRNVTSPKGTTEAALKVLSVDDGGLKELMRHAVDAARRRAGELARGEA</sequence>
<dbReference type="Gene3D" id="3.40.50.720">
    <property type="entry name" value="NAD(P)-binding Rossmann-like Domain"/>
    <property type="match status" value="1"/>
</dbReference>
<evidence type="ECO:0000256" key="5">
    <source>
        <dbReference type="NCBIfam" id="TIGR00112"/>
    </source>
</evidence>
<evidence type="ECO:0000313" key="10">
    <source>
        <dbReference type="Proteomes" id="UP000542776"/>
    </source>
</evidence>
<evidence type="ECO:0000256" key="6">
    <source>
        <dbReference type="PIRSR" id="PIRSR000193-1"/>
    </source>
</evidence>
<dbReference type="AlphaFoldDB" id="A0A7W6EAU8"/>
<evidence type="ECO:0000256" key="2">
    <source>
        <dbReference type="ARBA" id="ARBA00022857"/>
    </source>
</evidence>
<keyword evidence="3 4" id="KW-0560">Oxidoreductase</keyword>
<dbReference type="GO" id="GO:0004735">
    <property type="term" value="F:pyrroline-5-carboxylate reductase activity"/>
    <property type="evidence" value="ECO:0007669"/>
    <property type="project" value="UniProtKB-UniRule"/>
</dbReference>
<reference evidence="9 10" key="1">
    <citation type="submission" date="2020-08" db="EMBL/GenBank/DDBJ databases">
        <title>Genomic Encyclopedia of Type Strains, Phase IV (KMG-IV): sequencing the most valuable type-strain genomes for metagenomic binning, comparative biology and taxonomic classification.</title>
        <authorList>
            <person name="Goeker M."/>
        </authorList>
    </citation>
    <scope>NUCLEOTIDE SEQUENCE [LARGE SCALE GENOMIC DNA]</scope>
    <source>
        <strain evidence="9 10">DSM 102238</strain>
    </source>
</reference>
<proteinExistence type="inferred from homology"/>
<dbReference type="PANTHER" id="PTHR11645">
    <property type="entry name" value="PYRROLINE-5-CARBOXYLATE REDUCTASE"/>
    <property type="match status" value="1"/>
</dbReference>
<evidence type="ECO:0000256" key="4">
    <source>
        <dbReference type="HAMAP-Rule" id="MF_01925"/>
    </source>
</evidence>
<evidence type="ECO:0000259" key="8">
    <source>
        <dbReference type="Pfam" id="PF14748"/>
    </source>
</evidence>
<feature type="binding site" evidence="6">
    <location>
        <begin position="16"/>
        <end position="21"/>
    </location>
    <ligand>
        <name>NADP(+)</name>
        <dbReference type="ChEBI" id="CHEBI:58349"/>
    </ligand>
</feature>
<dbReference type="GO" id="GO:0055129">
    <property type="term" value="P:L-proline biosynthetic process"/>
    <property type="evidence" value="ECO:0007669"/>
    <property type="project" value="UniProtKB-UniRule"/>
</dbReference>
<dbReference type="InterPro" id="IPR008927">
    <property type="entry name" value="6-PGluconate_DH-like_C_sf"/>
</dbReference>
<feature type="domain" description="Pyrroline-5-carboxylate reductase catalytic N-terminal" evidence="7">
    <location>
        <begin position="15"/>
        <end position="104"/>
    </location>
</feature>
<comment type="catalytic activity">
    <reaction evidence="4">
        <text>L-proline + NAD(+) = (S)-1-pyrroline-5-carboxylate + NADH + 2 H(+)</text>
        <dbReference type="Rhea" id="RHEA:14105"/>
        <dbReference type="ChEBI" id="CHEBI:15378"/>
        <dbReference type="ChEBI" id="CHEBI:17388"/>
        <dbReference type="ChEBI" id="CHEBI:57540"/>
        <dbReference type="ChEBI" id="CHEBI:57945"/>
        <dbReference type="ChEBI" id="CHEBI:60039"/>
        <dbReference type="EC" id="1.5.1.2"/>
    </reaction>
</comment>
<comment type="caution">
    <text evidence="9">The sequence shown here is derived from an EMBL/GenBank/DDBJ whole genome shotgun (WGS) entry which is preliminary data.</text>
</comment>
<dbReference type="SUPFAM" id="SSF51735">
    <property type="entry name" value="NAD(P)-binding Rossmann-fold domains"/>
    <property type="match status" value="1"/>
</dbReference>
<dbReference type="Pfam" id="PF14748">
    <property type="entry name" value="P5CR_dimer"/>
    <property type="match status" value="1"/>
</dbReference>
<comment type="similarity">
    <text evidence="1 4">Belongs to the pyrroline-5-carboxylate reductase family.</text>
</comment>
<dbReference type="Gene3D" id="1.10.3730.10">
    <property type="entry name" value="ProC C-terminal domain-like"/>
    <property type="match status" value="1"/>
</dbReference>
<evidence type="ECO:0000259" key="7">
    <source>
        <dbReference type="Pfam" id="PF03807"/>
    </source>
</evidence>
<gene>
    <name evidence="4" type="primary">proC</name>
    <name evidence="9" type="ORF">GGR04_001766</name>
</gene>
<comment type="function">
    <text evidence="4">Catalyzes the reduction of 1-pyrroline-5-carboxylate (PCA) to L-proline.</text>
</comment>
<dbReference type="Proteomes" id="UP000542776">
    <property type="component" value="Unassembled WGS sequence"/>
</dbReference>
<evidence type="ECO:0000256" key="3">
    <source>
        <dbReference type="ARBA" id="ARBA00023002"/>
    </source>
</evidence>
<dbReference type="HAMAP" id="MF_01925">
    <property type="entry name" value="P5C_reductase"/>
    <property type="match status" value="1"/>
</dbReference>
<accession>A0A7W6EAU8</accession>
<dbReference type="InterPro" id="IPR000304">
    <property type="entry name" value="Pyrroline-COOH_reductase"/>
</dbReference>
<dbReference type="InterPro" id="IPR028939">
    <property type="entry name" value="P5C_Rdtase_cat_N"/>
</dbReference>
<comment type="pathway">
    <text evidence="4">Amino-acid biosynthesis; L-proline biosynthesis; L-proline from L-glutamate 5-semialdehyde: step 1/1.</text>
</comment>
<keyword evidence="2 4" id="KW-0521">NADP</keyword>
<keyword evidence="4" id="KW-0963">Cytoplasm</keyword>
<keyword evidence="10" id="KW-1185">Reference proteome</keyword>
<organism evidence="9 10">
    <name type="scientific">Aureimonas pseudogalii</name>
    <dbReference type="NCBI Taxonomy" id="1744844"/>
    <lineage>
        <taxon>Bacteria</taxon>
        <taxon>Pseudomonadati</taxon>
        <taxon>Pseudomonadota</taxon>
        <taxon>Alphaproteobacteria</taxon>
        <taxon>Hyphomicrobiales</taxon>
        <taxon>Aurantimonadaceae</taxon>
        <taxon>Aureimonas</taxon>
    </lineage>
</organism>
<dbReference type="EMBL" id="JACIEK010000003">
    <property type="protein sequence ID" value="MBB3997928.1"/>
    <property type="molecule type" value="Genomic_DNA"/>
</dbReference>
<comment type="catalytic activity">
    <reaction evidence="4">
        <text>L-proline + NADP(+) = (S)-1-pyrroline-5-carboxylate + NADPH + 2 H(+)</text>
        <dbReference type="Rhea" id="RHEA:14109"/>
        <dbReference type="ChEBI" id="CHEBI:15378"/>
        <dbReference type="ChEBI" id="CHEBI:17388"/>
        <dbReference type="ChEBI" id="CHEBI:57783"/>
        <dbReference type="ChEBI" id="CHEBI:58349"/>
        <dbReference type="ChEBI" id="CHEBI:60039"/>
        <dbReference type="EC" id="1.5.1.2"/>
    </reaction>
</comment>
<dbReference type="EC" id="1.5.1.2" evidence="4 5"/>
<dbReference type="Pfam" id="PF03807">
    <property type="entry name" value="F420_oxidored"/>
    <property type="match status" value="1"/>
</dbReference>
<dbReference type="PIRSF" id="PIRSF000193">
    <property type="entry name" value="Pyrrol-5-carb_rd"/>
    <property type="match status" value="1"/>
</dbReference>
<dbReference type="GO" id="GO:0005737">
    <property type="term" value="C:cytoplasm"/>
    <property type="evidence" value="ECO:0007669"/>
    <property type="project" value="UniProtKB-SubCell"/>
</dbReference>
<evidence type="ECO:0000313" key="9">
    <source>
        <dbReference type="EMBL" id="MBB3997928.1"/>
    </source>
</evidence>
<dbReference type="InterPro" id="IPR036291">
    <property type="entry name" value="NAD(P)-bd_dom_sf"/>
</dbReference>
<dbReference type="NCBIfam" id="TIGR00112">
    <property type="entry name" value="proC"/>
    <property type="match status" value="1"/>
</dbReference>
<feature type="domain" description="Pyrroline-5-carboxylate reductase dimerisation" evidence="8">
    <location>
        <begin position="167"/>
        <end position="273"/>
    </location>
</feature>
<comment type="subcellular location">
    <subcellularLocation>
        <location evidence="4">Cytoplasm</location>
    </subcellularLocation>
</comment>
<name>A0A7W6EAU8_9HYPH</name>
<evidence type="ECO:0000256" key="1">
    <source>
        <dbReference type="ARBA" id="ARBA00005525"/>
    </source>
</evidence>
<keyword evidence="4" id="KW-0641">Proline biosynthesis</keyword>